<name>A0A9Q0E387_9TELE</name>
<dbReference type="EMBL" id="JANIIK010000109">
    <property type="protein sequence ID" value="KAJ3598501.1"/>
    <property type="molecule type" value="Genomic_DNA"/>
</dbReference>
<protein>
    <submittedName>
        <fullName evidence="2">Uncharacterized protein</fullName>
    </submittedName>
</protein>
<organism evidence="2 3">
    <name type="scientific">Muraenolepis orangiensis</name>
    <name type="common">Patagonian moray cod</name>
    <dbReference type="NCBI Taxonomy" id="630683"/>
    <lineage>
        <taxon>Eukaryota</taxon>
        <taxon>Metazoa</taxon>
        <taxon>Chordata</taxon>
        <taxon>Craniata</taxon>
        <taxon>Vertebrata</taxon>
        <taxon>Euteleostomi</taxon>
        <taxon>Actinopterygii</taxon>
        <taxon>Neopterygii</taxon>
        <taxon>Teleostei</taxon>
        <taxon>Neoteleostei</taxon>
        <taxon>Acanthomorphata</taxon>
        <taxon>Zeiogadaria</taxon>
        <taxon>Gadariae</taxon>
        <taxon>Gadiformes</taxon>
        <taxon>Muraenolepidoidei</taxon>
        <taxon>Muraenolepididae</taxon>
        <taxon>Muraenolepis</taxon>
    </lineage>
</organism>
<gene>
    <name evidence="2" type="ORF">NHX12_002012</name>
</gene>
<keyword evidence="3" id="KW-1185">Reference proteome</keyword>
<feature type="region of interest" description="Disordered" evidence="1">
    <location>
        <begin position="68"/>
        <end position="89"/>
    </location>
</feature>
<reference evidence="2" key="1">
    <citation type="submission" date="2022-07" db="EMBL/GenBank/DDBJ databases">
        <title>Chromosome-level genome of Muraenolepis orangiensis.</title>
        <authorList>
            <person name="Kim J."/>
        </authorList>
    </citation>
    <scope>NUCLEOTIDE SEQUENCE</scope>
    <source>
        <strain evidence="2">KU_S4_2022</strain>
        <tissue evidence="2">Muscle</tissue>
    </source>
</reference>
<evidence type="ECO:0000313" key="3">
    <source>
        <dbReference type="Proteomes" id="UP001148018"/>
    </source>
</evidence>
<accession>A0A9Q0E387</accession>
<evidence type="ECO:0000313" key="2">
    <source>
        <dbReference type="EMBL" id="KAJ3598501.1"/>
    </source>
</evidence>
<dbReference type="OrthoDB" id="8957635at2759"/>
<dbReference type="AlphaFoldDB" id="A0A9Q0E387"/>
<proteinExistence type="predicted"/>
<feature type="compositionally biased region" description="Basic and acidic residues" evidence="1">
    <location>
        <begin position="68"/>
        <end position="79"/>
    </location>
</feature>
<evidence type="ECO:0000256" key="1">
    <source>
        <dbReference type="SAM" id="MobiDB-lite"/>
    </source>
</evidence>
<sequence length="131" mass="14677">MATYEPSFLPPNAEEQDFIQAYENVREKYKGEKEMWALPRGEGDVGVTQGRRRCGRYQGEKEMWALPREKEMGVTKGEGDVGVTKGRRRCGRYPGEKEMWALPRGEGDVGVTGGAFPYSAGCVIPSRPPFQ</sequence>
<dbReference type="Proteomes" id="UP001148018">
    <property type="component" value="Unassembled WGS sequence"/>
</dbReference>
<comment type="caution">
    <text evidence="2">The sequence shown here is derived from an EMBL/GenBank/DDBJ whole genome shotgun (WGS) entry which is preliminary data.</text>
</comment>